<evidence type="ECO:0000313" key="3">
    <source>
        <dbReference type="Proteomes" id="UP001154078"/>
    </source>
</evidence>
<dbReference type="InterPro" id="IPR036572">
    <property type="entry name" value="Doublecortin_dom_sf"/>
</dbReference>
<evidence type="ECO:0000313" key="2">
    <source>
        <dbReference type="EMBL" id="CAH0558325.1"/>
    </source>
</evidence>
<dbReference type="InterPro" id="IPR003533">
    <property type="entry name" value="Doublecortin_dom"/>
</dbReference>
<feature type="domain" description="Doublecortin" evidence="1">
    <location>
        <begin position="133"/>
        <end position="216"/>
    </location>
</feature>
<gene>
    <name evidence="2" type="ORF">MELIAE_LOCUS8814</name>
</gene>
<organism evidence="2 3">
    <name type="scientific">Brassicogethes aeneus</name>
    <name type="common">Rape pollen beetle</name>
    <name type="synonym">Meligethes aeneus</name>
    <dbReference type="NCBI Taxonomy" id="1431903"/>
    <lineage>
        <taxon>Eukaryota</taxon>
        <taxon>Metazoa</taxon>
        <taxon>Ecdysozoa</taxon>
        <taxon>Arthropoda</taxon>
        <taxon>Hexapoda</taxon>
        <taxon>Insecta</taxon>
        <taxon>Pterygota</taxon>
        <taxon>Neoptera</taxon>
        <taxon>Endopterygota</taxon>
        <taxon>Coleoptera</taxon>
        <taxon>Polyphaga</taxon>
        <taxon>Cucujiformia</taxon>
        <taxon>Nitidulidae</taxon>
        <taxon>Meligethinae</taxon>
        <taxon>Brassicogethes</taxon>
    </lineage>
</organism>
<evidence type="ECO:0000259" key="1">
    <source>
        <dbReference type="PROSITE" id="PS50309"/>
    </source>
</evidence>
<dbReference type="OrthoDB" id="1738954at2759"/>
<dbReference type="PANTHER" id="PTHR23004:SF11">
    <property type="entry name" value="PROTEIN RPI-1"/>
    <property type="match status" value="1"/>
</dbReference>
<dbReference type="PROSITE" id="PS50309">
    <property type="entry name" value="DC"/>
    <property type="match status" value="2"/>
</dbReference>
<sequence length="284" mass="33305">MDKFKVECKRICVWEDKNPLKCVKLTINTKLFKTTDTLLEHITEKLNTNKAILSLINLDTKEPVELIDDLEEGGKYVGAENREGTFNENIKYETESERKLKIEKKKEYSLYQQGDSDYKDHDFLNFTKKYLKTIIFVLINGRERQAGKKFVFTREDLEGKWQIILNYIAHFLNIVGGLEGLYTLCGDKVCGSWELQHGSAYVAVKYHEKFKKMDYLEVYNNFFPKKSSYIVDIKAVSGPSSFVVKRGRSILCFNKVRKRKNAHLTKPFHNYFTHRTIVKVQRQI</sequence>
<dbReference type="AlphaFoldDB" id="A0A9P0FIM1"/>
<keyword evidence="3" id="KW-1185">Reference proteome</keyword>
<proteinExistence type="predicted"/>
<dbReference type="GO" id="GO:0005815">
    <property type="term" value="C:microtubule organizing center"/>
    <property type="evidence" value="ECO:0007669"/>
    <property type="project" value="TreeGrafter"/>
</dbReference>
<accession>A0A9P0FIM1</accession>
<protein>
    <recommendedName>
        <fullName evidence="1">Doublecortin domain-containing protein</fullName>
    </recommendedName>
</protein>
<dbReference type="GO" id="GO:0035556">
    <property type="term" value="P:intracellular signal transduction"/>
    <property type="evidence" value="ECO:0007669"/>
    <property type="project" value="InterPro"/>
</dbReference>
<dbReference type="SUPFAM" id="SSF89837">
    <property type="entry name" value="Doublecortin (DC)"/>
    <property type="match status" value="2"/>
</dbReference>
<feature type="domain" description="Doublecortin" evidence="1">
    <location>
        <begin position="9"/>
        <end position="83"/>
    </location>
</feature>
<dbReference type="Gene3D" id="3.10.20.230">
    <property type="entry name" value="Doublecortin domain"/>
    <property type="match status" value="2"/>
</dbReference>
<dbReference type="GO" id="GO:0005874">
    <property type="term" value="C:microtubule"/>
    <property type="evidence" value="ECO:0007669"/>
    <property type="project" value="TreeGrafter"/>
</dbReference>
<name>A0A9P0FIM1_BRAAE</name>
<reference evidence="2" key="1">
    <citation type="submission" date="2021-12" db="EMBL/GenBank/DDBJ databases">
        <authorList>
            <person name="King R."/>
        </authorList>
    </citation>
    <scope>NUCLEOTIDE SEQUENCE</scope>
</reference>
<dbReference type="Pfam" id="PF03607">
    <property type="entry name" value="DCX"/>
    <property type="match status" value="1"/>
</dbReference>
<dbReference type="Proteomes" id="UP001154078">
    <property type="component" value="Chromosome 5"/>
</dbReference>
<dbReference type="PANTHER" id="PTHR23004">
    <property type="entry name" value="DOUBLECORTIN DOMAIN CONTAINING 2"/>
    <property type="match status" value="1"/>
</dbReference>
<dbReference type="EMBL" id="OV121136">
    <property type="protein sequence ID" value="CAH0558325.1"/>
    <property type="molecule type" value="Genomic_DNA"/>
</dbReference>